<evidence type="ECO:0000256" key="1">
    <source>
        <dbReference type="SAM" id="MobiDB-lite"/>
    </source>
</evidence>
<comment type="caution">
    <text evidence="2">The sequence shown here is derived from an EMBL/GenBank/DDBJ whole genome shotgun (WGS) entry which is preliminary data.</text>
</comment>
<proteinExistence type="predicted"/>
<gene>
    <name evidence="2" type="ORF">LGH70_16915</name>
</gene>
<feature type="region of interest" description="Disordered" evidence="1">
    <location>
        <begin position="1"/>
        <end position="22"/>
    </location>
</feature>
<dbReference type="RefSeq" id="WP_226187973.1">
    <property type="nucleotide sequence ID" value="NZ_JAJADQ010000009.1"/>
</dbReference>
<sequence>MKKPLPKKKNHSEGKKPDSKFKFNKLQSIGAPDAESDHNLNRVFIENGEVDVLRDVTDAKCIIIGRTGSGKSALIKRLEEVVPKITRIEPESMSLKFLSNSTILRYFRELDVNLSFFYKVLWKHVFIVEILKLYIAEDGKKKEQFFDGLIERITRFGRPNPSKRKAIEYLQNWSESFWLQAEHRVKELEEEVGRKFTAATGIKAGISSVDLKHEGNESVKTKSEIKTKAEQVISEIQATELVEIIGILKTDILNNQQRKYFIVIDDLDKEWVSAQIVYDIIAAMIEVIKEFQVFQGVKIIIALRDNLHQLVFSAQEHRGGQREKFASLYLNLEWDNRSLKELINQRLKLLSDNTVDVSAVFEKSHKGQKNGFDYVVERTFMRPRDVISFVNKIISKSNSRFFFESSIIKQAEPEYSLERLHAIEDEWTENYGDIRRLWSSFHGIYNGFKLSNFSDSKLTDIYCDLDIIKGFKGELYYIFLAWREDRIKYKDFLQSFFYILFRIGIVGIKKSGQEATVFFYSKDSFTIKADFTLESRIYIHKMFYSALKINTKALENDYYEQS</sequence>
<protein>
    <recommendedName>
        <fullName evidence="4">KAP NTPase domain-containing protein</fullName>
    </recommendedName>
</protein>
<dbReference type="InterPro" id="IPR059206">
    <property type="entry name" value="Sll1717-like"/>
</dbReference>
<dbReference type="SUPFAM" id="SSF52540">
    <property type="entry name" value="P-loop containing nucleoside triphosphate hydrolases"/>
    <property type="match status" value="1"/>
</dbReference>
<evidence type="ECO:0000313" key="2">
    <source>
        <dbReference type="EMBL" id="MCB2379281.1"/>
    </source>
</evidence>
<organism evidence="2 3">
    <name type="scientific">Hymenobacter nitidus</name>
    <dbReference type="NCBI Taxonomy" id="2880929"/>
    <lineage>
        <taxon>Bacteria</taxon>
        <taxon>Pseudomonadati</taxon>
        <taxon>Bacteroidota</taxon>
        <taxon>Cytophagia</taxon>
        <taxon>Cytophagales</taxon>
        <taxon>Hymenobacteraceae</taxon>
        <taxon>Hymenobacter</taxon>
    </lineage>
</organism>
<keyword evidence="3" id="KW-1185">Reference proteome</keyword>
<evidence type="ECO:0008006" key="4">
    <source>
        <dbReference type="Google" id="ProtNLM"/>
    </source>
</evidence>
<dbReference type="InterPro" id="IPR027417">
    <property type="entry name" value="P-loop_NTPase"/>
</dbReference>
<feature type="compositionally biased region" description="Basic and acidic residues" evidence="1">
    <location>
        <begin position="11"/>
        <end position="21"/>
    </location>
</feature>
<reference evidence="2" key="1">
    <citation type="submission" date="2021-10" db="EMBL/GenBank/DDBJ databases">
        <authorList>
            <person name="Dean J.D."/>
            <person name="Kim M.K."/>
            <person name="Newey C.N."/>
            <person name="Stoker T.S."/>
            <person name="Thompson D.W."/>
            <person name="Grose J.H."/>
        </authorList>
    </citation>
    <scope>NUCLEOTIDE SEQUENCE</scope>
    <source>
        <strain evidence="2">BT635</strain>
    </source>
</reference>
<dbReference type="NCBIfam" id="NF047389">
    <property type="entry name" value="ATPase_Sll1717"/>
    <property type="match status" value="1"/>
</dbReference>
<dbReference type="Proteomes" id="UP001165297">
    <property type="component" value="Unassembled WGS sequence"/>
</dbReference>
<accession>A0ABS8AHG0</accession>
<feature type="compositionally biased region" description="Basic residues" evidence="1">
    <location>
        <begin position="1"/>
        <end position="10"/>
    </location>
</feature>
<evidence type="ECO:0000313" key="3">
    <source>
        <dbReference type="Proteomes" id="UP001165297"/>
    </source>
</evidence>
<name>A0ABS8AHG0_9BACT</name>
<dbReference type="EMBL" id="JAJADQ010000009">
    <property type="protein sequence ID" value="MCB2379281.1"/>
    <property type="molecule type" value="Genomic_DNA"/>
</dbReference>